<keyword evidence="1" id="KW-0489">Methyltransferase</keyword>
<dbReference type="Pfam" id="PF20235">
    <property type="entry name" value="PIR2-like_helical"/>
    <property type="match status" value="1"/>
</dbReference>
<feature type="domain" description="tRNA/rRNA methyltransferase SpoU type" evidence="5">
    <location>
        <begin position="946"/>
        <end position="1082"/>
    </location>
</feature>
<evidence type="ECO:0000259" key="5">
    <source>
        <dbReference type="Pfam" id="PF00588"/>
    </source>
</evidence>
<gene>
    <name evidence="7" type="primary">RF298</name>
    <name evidence="7" type="ORF">SDJN03_10660</name>
</gene>
<dbReference type="GO" id="GO:0032259">
    <property type="term" value="P:methylation"/>
    <property type="evidence" value="ECO:0007669"/>
    <property type="project" value="UniProtKB-KW"/>
</dbReference>
<evidence type="ECO:0000256" key="3">
    <source>
        <dbReference type="SAM" id="Coils"/>
    </source>
</evidence>
<dbReference type="Pfam" id="PF00588">
    <property type="entry name" value="SpoU_methylase"/>
    <property type="match status" value="1"/>
</dbReference>
<dbReference type="InterPro" id="IPR001537">
    <property type="entry name" value="SpoU_MeTrfase"/>
</dbReference>
<dbReference type="InterPro" id="IPR046527">
    <property type="entry name" value="PIR2-like_helical"/>
</dbReference>
<dbReference type="GO" id="GO:0008173">
    <property type="term" value="F:RNA methyltransferase activity"/>
    <property type="evidence" value="ECO:0007669"/>
    <property type="project" value="InterPro"/>
</dbReference>
<evidence type="ECO:0000256" key="2">
    <source>
        <dbReference type="ARBA" id="ARBA00022679"/>
    </source>
</evidence>
<evidence type="ECO:0000313" key="8">
    <source>
        <dbReference type="Proteomes" id="UP000685013"/>
    </source>
</evidence>
<dbReference type="AlphaFoldDB" id="A0AAV6NJ09"/>
<sequence length="1158" mass="128417">MASMVAKPSCPATSNHGPSSVLVQEKGSRNKRKYRADPPLGDLNKITSSSQDECPSYDFSAEKFEISSSLGQIGACDLCSISQEFSAGLKLDLGLSNGGSPDVGIDWPRGELEVDEFQDVDWSDLTEAQLVELILCNLDTIFKAAIKKVVASGFTEEVAIKAVSRSGICFGCKDIMSNVVDNTLAFLRSGQEIDQSREHYFEDLQQLEKYILAELVCVLREVRPYFSTGDAMWCLLVSDMSVSHACTMDSDPSNAGVCDGTSNEGSTNSTPQLKAEAKSSELNFPKPLKPISPISCAHSSQSDGPATLGVPNLTKPKDPLFSSVSVSDKELQNSTSDVARESFNVAGNPQTSVAEEKIGSSRRVHSNITKREYMLRQKSLHVDKNFRTYGPKGPSRAGKVTGLGSLMLDKKLKSVSGSTAVNFKNASLKISKAMGIDVAQDNGNHNPTTIDIPSSSLSFNLENNKTASPFSKINVLSSMPAPSSPLALPATNTSSALPAAETDLSLSLPTKSNEPSVPISCNAEPSTSSFVEKPYEKSLGQWFPKDKKDEMVLKLVPRARELQSQLQEWMEWANQKVMQAARRLSKDKAELKTLKQEKEEVERLKKEKQTLEENTKKKLSEMEHALCKASGQVELANSAVRRLEVENAALRQEMEVAKLRATESAATFQEVSKREKKTLVNVQSWEKTKMLFQEEHTVEKRKLKQLIQELEQARDVQEQLEGRGKMEARAKDELLMQAASLRKEREQIEASLKAKEDTIKLKAENNLLKYKSDIQKLEKEISQLRLKTDSSRIAALKRGIDGSYASRLIDTRNSTDHNESWTPNVSESMKDLYEYSGTGSVKRERECVMCLSEEMSVVFLPCAHQVVCTTCNELHEKQVRTAAKRHRIEKNSSDARARLNCEPLLLLRSAARTELQALSKPSIRKPHHFLFNHFIAIEFEMGFESYVVVHNIAKRHNVGTLARSATAFGVSEVILVGRRDFNAFGSHGSTSHVRFRHFHSLLDARNFLQEKDCDICGVEITDNAVAVNQHPFKRSTAFLLGNEGTGLSAKECAICDFFIYIPQYGVGTASLNVTVAASIVLHHFGVWAGFPERCRDGNKFIVAERPVKQGKRNYCPETEESIVEERKSRRDNASKGFFDEGTIDDSTSNLLDTLFINE</sequence>
<evidence type="ECO:0000256" key="4">
    <source>
        <dbReference type="SAM" id="MobiDB-lite"/>
    </source>
</evidence>
<dbReference type="GO" id="GO:0006396">
    <property type="term" value="P:RNA processing"/>
    <property type="evidence" value="ECO:0007669"/>
    <property type="project" value="InterPro"/>
</dbReference>
<dbReference type="PANTHER" id="PTHR46405">
    <property type="entry name" value="OS05G0141500 PROTEIN"/>
    <property type="match status" value="1"/>
</dbReference>
<keyword evidence="8" id="KW-1185">Reference proteome</keyword>
<reference evidence="7 8" key="1">
    <citation type="journal article" date="2021" name="Hortic Res">
        <title>The domestication of Cucurbita argyrosperma as revealed by the genome of its wild relative.</title>
        <authorList>
            <person name="Barrera-Redondo J."/>
            <person name="Sanchez-de la Vega G."/>
            <person name="Aguirre-Liguori J.A."/>
            <person name="Castellanos-Morales G."/>
            <person name="Gutierrez-Guerrero Y.T."/>
            <person name="Aguirre-Dugua X."/>
            <person name="Aguirre-Planter E."/>
            <person name="Tenaillon M.I."/>
            <person name="Lira-Saade R."/>
            <person name="Eguiarte L.E."/>
        </authorList>
    </citation>
    <scope>NUCLEOTIDE SEQUENCE [LARGE SCALE GENOMIC DNA]</scope>
    <source>
        <strain evidence="7">JBR-2021</strain>
    </source>
</reference>
<feature type="region of interest" description="Disordered" evidence="4">
    <location>
        <begin position="1"/>
        <end position="52"/>
    </location>
</feature>
<dbReference type="Pfam" id="PF13920">
    <property type="entry name" value="zf-C3HC4_3"/>
    <property type="match status" value="1"/>
</dbReference>
<keyword evidence="3" id="KW-0175">Coiled coil</keyword>
<dbReference type="GO" id="GO:0003723">
    <property type="term" value="F:RNA binding"/>
    <property type="evidence" value="ECO:0007669"/>
    <property type="project" value="InterPro"/>
</dbReference>
<proteinExistence type="predicted"/>
<dbReference type="InterPro" id="IPR046934">
    <property type="entry name" value="PIR2-like"/>
</dbReference>
<feature type="non-terminal residue" evidence="7">
    <location>
        <position position="1"/>
    </location>
</feature>
<dbReference type="Proteomes" id="UP000685013">
    <property type="component" value="Chromosome 6"/>
</dbReference>
<dbReference type="PANTHER" id="PTHR46405:SF2">
    <property type="entry name" value="OS05G0141500 PROTEIN"/>
    <property type="match status" value="1"/>
</dbReference>
<comment type="caution">
    <text evidence="7">The sequence shown here is derived from an EMBL/GenBank/DDBJ whole genome shotgun (WGS) entry which is preliminary data.</text>
</comment>
<organism evidence="7 8">
    <name type="scientific">Cucurbita argyrosperma subsp. sororia</name>
    <dbReference type="NCBI Taxonomy" id="37648"/>
    <lineage>
        <taxon>Eukaryota</taxon>
        <taxon>Viridiplantae</taxon>
        <taxon>Streptophyta</taxon>
        <taxon>Embryophyta</taxon>
        <taxon>Tracheophyta</taxon>
        <taxon>Spermatophyta</taxon>
        <taxon>Magnoliopsida</taxon>
        <taxon>eudicotyledons</taxon>
        <taxon>Gunneridae</taxon>
        <taxon>Pentapetalae</taxon>
        <taxon>rosids</taxon>
        <taxon>fabids</taxon>
        <taxon>Cucurbitales</taxon>
        <taxon>Cucurbitaceae</taxon>
        <taxon>Cucurbiteae</taxon>
        <taxon>Cucurbita</taxon>
    </lineage>
</organism>
<accession>A0AAV6NJ09</accession>
<evidence type="ECO:0000259" key="6">
    <source>
        <dbReference type="Pfam" id="PF20235"/>
    </source>
</evidence>
<feature type="coiled-coil region" evidence="3">
    <location>
        <begin position="693"/>
        <end position="794"/>
    </location>
</feature>
<dbReference type="EMBL" id="JAGKQH010000006">
    <property type="protein sequence ID" value="KAG6597480.1"/>
    <property type="molecule type" value="Genomic_DNA"/>
</dbReference>
<feature type="compositionally biased region" description="Polar residues" evidence="4">
    <location>
        <begin position="11"/>
        <end position="22"/>
    </location>
</feature>
<dbReference type="CDD" id="cd23128">
    <property type="entry name" value="RING-HC_MIP1-like"/>
    <property type="match status" value="1"/>
</dbReference>
<evidence type="ECO:0000313" key="7">
    <source>
        <dbReference type="EMBL" id="KAG6597480.1"/>
    </source>
</evidence>
<keyword evidence="2" id="KW-0808">Transferase</keyword>
<dbReference type="CDD" id="cd18096">
    <property type="entry name" value="SpoU-like"/>
    <property type="match status" value="1"/>
</dbReference>
<protein>
    <submittedName>
        <fullName evidence="7">E3 ubiquitin-protein ligase 298</fullName>
    </submittedName>
</protein>
<feature type="coiled-coil region" evidence="3">
    <location>
        <begin position="577"/>
        <end position="660"/>
    </location>
</feature>
<feature type="domain" description="PIR2-like helical" evidence="6">
    <location>
        <begin position="137"/>
        <end position="249"/>
    </location>
</feature>
<evidence type="ECO:0000256" key="1">
    <source>
        <dbReference type="ARBA" id="ARBA00022603"/>
    </source>
</evidence>
<name>A0AAV6NJ09_9ROSI</name>